<feature type="chain" id="PRO_5007813505" description="Pyrrolo-quinoline quinone repeat domain-containing protein" evidence="1">
    <location>
        <begin position="27"/>
        <end position="974"/>
    </location>
</feature>
<dbReference type="PANTHER" id="PTHR34512">
    <property type="entry name" value="CELL SURFACE PROTEIN"/>
    <property type="match status" value="1"/>
</dbReference>
<dbReference type="InterPro" id="IPR002372">
    <property type="entry name" value="PQQ_rpt_dom"/>
</dbReference>
<dbReference type="Gene3D" id="2.130.10.10">
    <property type="entry name" value="YVTN repeat-like/Quinoprotein amine dehydrogenase"/>
    <property type="match status" value="2"/>
</dbReference>
<evidence type="ECO:0000313" key="4">
    <source>
        <dbReference type="Proteomes" id="UP000076830"/>
    </source>
</evidence>
<organism evidence="3 4">
    <name type="scientific">Dokdonella koreensis DS-123</name>
    <dbReference type="NCBI Taxonomy" id="1300342"/>
    <lineage>
        <taxon>Bacteria</taxon>
        <taxon>Pseudomonadati</taxon>
        <taxon>Pseudomonadota</taxon>
        <taxon>Gammaproteobacteria</taxon>
        <taxon>Lysobacterales</taxon>
        <taxon>Rhodanobacteraceae</taxon>
        <taxon>Dokdonella</taxon>
    </lineage>
</organism>
<dbReference type="Pfam" id="PF13360">
    <property type="entry name" value="PQQ_2"/>
    <property type="match status" value="2"/>
</dbReference>
<accession>A0A160DWW9</accession>
<dbReference type="InterPro" id="IPR015943">
    <property type="entry name" value="WD40/YVTN_repeat-like_dom_sf"/>
</dbReference>
<dbReference type="SUPFAM" id="SSF50998">
    <property type="entry name" value="Quinoprotein alcohol dehydrogenase-like"/>
    <property type="match status" value="2"/>
</dbReference>
<name>A0A160DWW9_9GAMM</name>
<feature type="domain" description="Pyrrolo-quinoline quinone repeat" evidence="2">
    <location>
        <begin position="284"/>
        <end position="435"/>
    </location>
</feature>
<evidence type="ECO:0000259" key="2">
    <source>
        <dbReference type="Pfam" id="PF13360"/>
    </source>
</evidence>
<dbReference type="Proteomes" id="UP000076830">
    <property type="component" value="Chromosome"/>
</dbReference>
<reference evidence="3 4" key="1">
    <citation type="submission" date="2016-04" db="EMBL/GenBank/DDBJ databases">
        <title>Complete genome sequence of Dokdonella koreensis DS-123T.</title>
        <authorList>
            <person name="Kim J.F."/>
            <person name="Lee H."/>
            <person name="Kwak M.-J."/>
        </authorList>
    </citation>
    <scope>NUCLEOTIDE SEQUENCE [LARGE SCALE GENOMIC DNA]</scope>
    <source>
        <strain evidence="3 4">DS-123</strain>
    </source>
</reference>
<feature type="signal peptide" evidence="1">
    <location>
        <begin position="1"/>
        <end position="26"/>
    </location>
</feature>
<dbReference type="EMBL" id="CP015249">
    <property type="protein sequence ID" value="ANB18780.1"/>
    <property type="molecule type" value="Genomic_DNA"/>
</dbReference>
<keyword evidence="1" id="KW-0732">Signal</keyword>
<evidence type="ECO:0000256" key="1">
    <source>
        <dbReference type="SAM" id="SignalP"/>
    </source>
</evidence>
<feature type="domain" description="Pyrrolo-quinoline quinone repeat" evidence="2">
    <location>
        <begin position="657"/>
        <end position="769"/>
    </location>
</feature>
<proteinExistence type="predicted"/>
<keyword evidence="4" id="KW-1185">Reference proteome</keyword>
<dbReference type="RefSeq" id="WP_067648734.1">
    <property type="nucleotide sequence ID" value="NZ_CP015249.1"/>
</dbReference>
<dbReference type="AlphaFoldDB" id="A0A160DWW9"/>
<dbReference type="STRING" id="1300342.I596_2785"/>
<dbReference type="PANTHER" id="PTHR34512:SF30">
    <property type="entry name" value="OUTER MEMBRANE PROTEIN ASSEMBLY FACTOR BAMB"/>
    <property type="match status" value="1"/>
</dbReference>
<protein>
    <recommendedName>
        <fullName evidence="2">Pyrrolo-quinoline quinone repeat domain-containing protein</fullName>
    </recommendedName>
</protein>
<dbReference type="InterPro" id="IPR011047">
    <property type="entry name" value="Quinoprotein_ADH-like_sf"/>
</dbReference>
<dbReference type="KEGG" id="dko:I596_2785"/>
<dbReference type="SUPFAM" id="SSF69304">
    <property type="entry name" value="Tricorn protease N-terminal domain"/>
    <property type="match status" value="1"/>
</dbReference>
<sequence>MGRSTPSHIHTWALASLAMAAPVAIAQQPGIAWETRFDPVQALTTGWMFEYGPVASFEPPSALAAGPDGGYYFFARDTQGTPVLSLMSGPDDTVVHQRTVGGTWLGRYGDAISGRSLADGGALVLRQGIARFSADGRLLWSRHVDTERHHPARVGVFGNGDLILTENQDIRGLADTWSVSRVDRFTGAVLDVRDFSLLPTYACAGIPLGADEADNVYVTALCRSENYTFHQRLLKLGPDLTPLWTKQLSIGNTDTDWLPNVNLVDAQGVVLERFGTTGLRELVKLRSDTGAVVWSRPGNWFALETDGSTRWVGYVVEGSEQRLECLDAATGAVVWSRLLDLQGLPRVEVAGAQVFLAGVDNAQSRGFVERLSIDDGTTVWRRELEGTAPGLTLRPRDVLVSGDVIRVAGANCVTESSCTSGVMRLDRATGNVQAAKYPALPQTASSDAVQDGEEWLVASLEDADEGTQIRVKRFDQEGAILWQAVFPVEAPRGGYQWGRVRRASDGDLLLVAGGGTCCGYLARYSADGATLRWHRPLVEGSRQPGQVGFDLDAVGDIIVTVTSNNGMGVYQRWIEKLDGATGVSGWRRALPTELGDSGAPAFWLVGNDVFSFEVPRYPRCALLLSGTDGSERWRDDCSFRGVFLAAADGDIYLWTADGLISAVSATDGSVRWSRAFTEAGGGHRLVSGRIGDDGDLYVGGSRLDLSGRTGLLMRLDRQSGAPMWVNRFDGPVGAPRAETTVQEIAEGVVLATQSDGARTFLTRFDSTTGIFLDGRVLAVASTLDEAVATDRTSWGPRIAGGDRFSSGEAYRPGHAAGPWIGRLTAPERGNPGGLAVSLAALPERVEPGASFTLSATVAYSGGQAVADAMAFVHMGRPAAPGLFADRLGVSDLTCEIVGGGLCTATRTPGGIRAHLDLEPGASAHLTATARVLAPGAVSIIAEAYAPYGWFETQLLDNVATELLVTDRLLYADFD</sequence>
<dbReference type="OrthoDB" id="5173551at2"/>
<gene>
    <name evidence="3" type="ORF">I596_2785</name>
</gene>
<evidence type="ECO:0000313" key="3">
    <source>
        <dbReference type="EMBL" id="ANB18780.1"/>
    </source>
</evidence>